<keyword evidence="3" id="KW-0804">Transcription</keyword>
<comment type="caution">
    <text evidence="8">The sequence shown here is derived from an EMBL/GenBank/DDBJ whole genome shotgun (WGS) entry which is preliminary data.</text>
</comment>
<evidence type="ECO:0000256" key="5">
    <source>
        <dbReference type="SAM" id="MobiDB-lite"/>
    </source>
</evidence>
<dbReference type="PANTHER" id="PTHR13230">
    <property type="entry name" value="GENERAL TRANSCRIPTION FACTOR IIIC, POLYPEPTIDE 5"/>
    <property type="match status" value="1"/>
</dbReference>
<dbReference type="GO" id="GO:0001002">
    <property type="term" value="F:RNA polymerase III type 1 promoter sequence-specific DNA binding"/>
    <property type="evidence" value="ECO:0007669"/>
    <property type="project" value="TreeGrafter"/>
</dbReference>
<dbReference type="FunCoup" id="A0A286UMX0">
    <property type="interactions" value="367"/>
</dbReference>
<dbReference type="EMBL" id="NBII01000003">
    <property type="protein sequence ID" value="PAV20943.1"/>
    <property type="molecule type" value="Genomic_DNA"/>
</dbReference>
<dbReference type="InterPro" id="IPR042536">
    <property type="entry name" value="TFIIIC_tauA_Sfc1"/>
</dbReference>
<feature type="region of interest" description="Disordered" evidence="5">
    <location>
        <begin position="355"/>
        <end position="383"/>
    </location>
</feature>
<dbReference type="PANTHER" id="PTHR13230:SF5">
    <property type="entry name" value="GENERAL TRANSCRIPTION FACTOR 3C POLYPEPTIDE 5"/>
    <property type="match status" value="1"/>
</dbReference>
<dbReference type="Pfam" id="PF17682">
    <property type="entry name" value="Tau95_N"/>
    <property type="match status" value="1"/>
</dbReference>
<protein>
    <submittedName>
        <fullName evidence="8">Uncharacterized protein</fullName>
    </submittedName>
</protein>
<dbReference type="GO" id="GO:0005634">
    <property type="term" value="C:nucleus"/>
    <property type="evidence" value="ECO:0007669"/>
    <property type="project" value="UniProtKB-SubCell"/>
</dbReference>
<accession>A0A286UMX0</accession>
<dbReference type="Pfam" id="PF09734">
    <property type="entry name" value="Tau95"/>
    <property type="match status" value="1"/>
</dbReference>
<dbReference type="STRING" id="2282107.A0A286UMX0"/>
<reference evidence="8 9" key="1">
    <citation type="journal article" date="2017" name="Mol. Ecol.">
        <title>Comparative and population genomic landscape of Phellinus noxius: A hypervariable fungus causing root rot in trees.</title>
        <authorList>
            <person name="Chung C.L."/>
            <person name="Lee T.J."/>
            <person name="Akiba M."/>
            <person name="Lee H.H."/>
            <person name="Kuo T.H."/>
            <person name="Liu D."/>
            <person name="Ke H.M."/>
            <person name="Yokoi T."/>
            <person name="Roa M.B."/>
            <person name="Lu M.J."/>
            <person name="Chang Y.Y."/>
            <person name="Ann P.J."/>
            <person name="Tsai J.N."/>
            <person name="Chen C.Y."/>
            <person name="Tzean S.S."/>
            <person name="Ota Y."/>
            <person name="Hattori T."/>
            <person name="Sahashi N."/>
            <person name="Liou R.F."/>
            <person name="Kikuchi T."/>
            <person name="Tsai I.J."/>
        </authorList>
    </citation>
    <scope>NUCLEOTIDE SEQUENCE [LARGE SCALE GENOMIC DNA]</scope>
    <source>
        <strain evidence="8 9">FFPRI411160</strain>
    </source>
</reference>
<feature type="domain" description="Transcription factor IIIC subunit 5 HTH" evidence="6">
    <location>
        <begin position="189"/>
        <end position="345"/>
    </location>
</feature>
<evidence type="ECO:0000256" key="1">
    <source>
        <dbReference type="ARBA" id="ARBA00004123"/>
    </source>
</evidence>
<evidence type="ECO:0000313" key="9">
    <source>
        <dbReference type="Proteomes" id="UP000217199"/>
    </source>
</evidence>
<dbReference type="Proteomes" id="UP000217199">
    <property type="component" value="Unassembled WGS sequence"/>
</dbReference>
<comment type="subcellular location">
    <subcellularLocation>
        <location evidence="1">Nucleus</location>
    </subcellularLocation>
</comment>
<dbReference type="OrthoDB" id="5598268at2759"/>
<keyword evidence="4" id="KW-0539">Nucleus</keyword>
<evidence type="ECO:0000256" key="2">
    <source>
        <dbReference type="ARBA" id="ARBA00023125"/>
    </source>
</evidence>
<dbReference type="GO" id="GO:0001003">
    <property type="term" value="F:RNA polymerase III type 2 promoter sequence-specific DNA binding"/>
    <property type="evidence" value="ECO:0007669"/>
    <property type="project" value="TreeGrafter"/>
</dbReference>
<evidence type="ECO:0000313" key="8">
    <source>
        <dbReference type="EMBL" id="PAV20943.1"/>
    </source>
</evidence>
<name>A0A286UMX0_9AGAM</name>
<dbReference type="InterPro" id="IPR019136">
    <property type="entry name" value="TF_IIIC_su-5_HTH"/>
</dbReference>
<organism evidence="8 9">
    <name type="scientific">Pyrrhoderma noxium</name>
    <dbReference type="NCBI Taxonomy" id="2282107"/>
    <lineage>
        <taxon>Eukaryota</taxon>
        <taxon>Fungi</taxon>
        <taxon>Dikarya</taxon>
        <taxon>Basidiomycota</taxon>
        <taxon>Agaricomycotina</taxon>
        <taxon>Agaricomycetes</taxon>
        <taxon>Hymenochaetales</taxon>
        <taxon>Hymenochaetaceae</taxon>
        <taxon>Pyrrhoderma</taxon>
    </lineage>
</organism>
<dbReference type="Gene3D" id="3.30.200.160">
    <property type="entry name" value="TFIIIC, subcomplex tauA, subunit Sfc1, barrel domain"/>
    <property type="match status" value="1"/>
</dbReference>
<dbReference type="GO" id="GO:0006384">
    <property type="term" value="P:transcription initiation at RNA polymerase III promoter"/>
    <property type="evidence" value="ECO:0007669"/>
    <property type="project" value="InterPro"/>
</dbReference>
<gene>
    <name evidence="8" type="ORF">PNOK_0357000</name>
</gene>
<dbReference type="InterPro" id="IPR040454">
    <property type="entry name" value="TF_IIIC_Tfc1/Sfc1"/>
</dbReference>
<dbReference type="InParanoid" id="A0A286UMX0"/>
<evidence type="ECO:0000259" key="7">
    <source>
        <dbReference type="Pfam" id="PF17682"/>
    </source>
</evidence>
<dbReference type="GO" id="GO:0000127">
    <property type="term" value="C:transcription factor TFIIIC complex"/>
    <property type="evidence" value="ECO:0007669"/>
    <property type="project" value="InterPro"/>
</dbReference>
<sequence>MSEQAKPGSSSSGLAPEKPLPQAHFYSVEFPGYVRPESVNKAIQHLGGQNAIERAFKRNSTRSESFLELSWRPENPFAHPVSGNVVHSNNILLKVTKRRRKRRNGQNLAEPEGEFTAEAIGVTNKIVRFRGMADFQYDPEPNDPVVLLRDAMNRMDVQYLSEYAIPPEKEDYALPIEGSSEAMKSNLRLIPPPLFSRQSIPQMYNYKQNNVSVITTYVDKQTGEEKKRYINKGRWKGYGPISISFQDKNVPTEPPSHMLAELDDTGKRICEILKEKFLERPCWTKRALFNQMSAPDVREIVNSKFLTPMICYVFVDGPWRDTLIRYGYDPRTESSARFYQRIYFRNVNHPFIRASITSRKQDQKGPEKQSTTTEATGNEPPSHIFDGMHLTQETAAYQLCDITDPMLKEMIEDENSTRDECNERDGWYTTHALERIKAVLRHKFFALLEGHIPTDEECKNLLENPIGSHTTHRFYSRKHNMAKGAVPPEDAAAIRLRAALDSSVKSATNRAR</sequence>
<evidence type="ECO:0000256" key="4">
    <source>
        <dbReference type="ARBA" id="ARBA00023242"/>
    </source>
</evidence>
<keyword evidence="2" id="KW-0238">DNA-binding</keyword>
<dbReference type="AlphaFoldDB" id="A0A286UMX0"/>
<proteinExistence type="predicted"/>
<evidence type="ECO:0000256" key="3">
    <source>
        <dbReference type="ARBA" id="ARBA00023163"/>
    </source>
</evidence>
<keyword evidence="9" id="KW-1185">Reference proteome</keyword>
<evidence type="ECO:0000259" key="6">
    <source>
        <dbReference type="Pfam" id="PF09734"/>
    </source>
</evidence>
<feature type="domain" description="Transcription factor IIIC subunit Tfc1/Sfc1 triple barrel" evidence="7">
    <location>
        <begin position="26"/>
        <end position="137"/>
    </location>
</feature>
<dbReference type="InterPro" id="IPR041499">
    <property type="entry name" value="Tfc1/Sfc1_N"/>
</dbReference>